<feature type="binding site" description="in other chain" evidence="8">
    <location>
        <position position="126"/>
    </location>
    <ligand>
        <name>IMP</name>
        <dbReference type="ChEBI" id="CHEBI:58053"/>
        <note>ligand shared between dimeric partners</note>
    </ligand>
</feature>
<feature type="binding site" evidence="8">
    <location>
        <position position="12"/>
    </location>
    <ligand>
        <name>Mg(2+)</name>
        <dbReference type="ChEBI" id="CHEBI:18420"/>
    </ligand>
</feature>
<dbReference type="SMART" id="SM00788">
    <property type="entry name" value="Adenylsucc_synt"/>
    <property type="match status" value="1"/>
</dbReference>
<keyword evidence="8" id="KW-0963">Cytoplasm</keyword>
<dbReference type="GO" id="GO:0000287">
    <property type="term" value="F:magnesium ion binding"/>
    <property type="evidence" value="ECO:0007669"/>
    <property type="project" value="UniProtKB-UniRule"/>
</dbReference>
<comment type="similarity">
    <text evidence="8 9">Belongs to the adenylosuccinate synthetase family.</text>
</comment>
<organism evidence="10 11">
    <name type="scientific">candidate division WOR-3 bacterium</name>
    <dbReference type="NCBI Taxonomy" id="2052148"/>
    <lineage>
        <taxon>Bacteria</taxon>
        <taxon>Bacteria division WOR-3</taxon>
    </lineage>
</organism>
<dbReference type="FunFam" id="1.10.300.10:FF:000001">
    <property type="entry name" value="Adenylosuccinate synthetase"/>
    <property type="match status" value="1"/>
</dbReference>
<feature type="binding site" description="in other chain" evidence="8">
    <location>
        <position position="300"/>
    </location>
    <ligand>
        <name>IMP</name>
        <dbReference type="ChEBI" id="CHEBI:58053"/>
        <note>ligand shared between dimeric partners</note>
    </ligand>
</feature>
<dbReference type="InterPro" id="IPR018220">
    <property type="entry name" value="Adenylosuccin_syn_GTP-bd"/>
</dbReference>
<dbReference type="InterPro" id="IPR001114">
    <property type="entry name" value="Adenylosuccinate_synthetase"/>
</dbReference>
<dbReference type="Pfam" id="PF00709">
    <property type="entry name" value="Adenylsucc_synt"/>
    <property type="match status" value="1"/>
</dbReference>
<gene>
    <name evidence="8" type="primary">purA</name>
    <name evidence="10" type="ORF">ENI34_06435</name>
</gene>
<dbReference type="InterPro" id="IPR042111">
    <property type="entry name" value="Adenylosuccinate_synth_dom3"/>
</dbReference>
<feature type="binding site" evidence="8">
    <location>
        <begin position="328"/>
        <end position="330"/>
    </location>
    <ligand>
        <name>GTP</name>
        <dbReference type="ChEBI" id="CHEBI:37565"/>
    </ligand>
</feature>
<feature type="binding site" description="in other chain" evidence="8">
    <location>
        <position position="221"/>
    </location>
    <ligand>
        <name>IMP</name>
        <dbReference type="ChEBI" id="CHEBI:58053"/>
        <note>ligand shared between dimeric partners</note>
    </ligand>
</feature>
<comment type="caution">
    <text evidence="10">The sequence shown here is derived from an EMBL/GenBank/DDBJ whole genome shotgun (WGS) entry which is preliminary data.</text>
</comment>
<keyword evidence="5 8" id="KW-0658">Purine biosynthesis</keyword>
<dbReference type="EMBL" id="DRIG01000067">
    <property type="protein sequence ID" value="HEC78763.1"/>
    <property type="molecule type" value="Genomic_DNA"/>
</dbReference>
<evidence type="ECO:0000256" key="8">
    <source>
        <dbReference type="HAMAP-Rule" id="MF_00011"/>
    </source>
</evidence>
<dbReference type="NCBIfam" id="TIGR00184">
    <property type="entry name" value="purA"/>
    <property type="match status" value="1"/>
</dbReference>
<comment type="subunit">
    <text evidence="1 8">Homodimer.</text>
</comment>
<dbReference type="HAMAP" id="MF_00011">
    <property type="entry name" value="Adenylosucc_synth"/>
    <property type="match status" value="1"/>
</dbReference>
<keyword evidence="6 8" id="KW-0460">Magnesium</keyword>
<dbReference type="Gene3D" id="3.90.170.10">
    <property type="entry name" value="Adenylosuccinate Synthetase, subunit A, domain 3"/>
    <property type="match status" value="1"/>
</dbReference>
<feature type="binding site" evidence="8">
    <location>
        <position position="140"/>
    </location>
    <ligand>
        <name>IMP</name>
        <dbReference type="ChEBI" id="CHEBI:58053"/>
        <note>ligand shared between dimeric partners</note>
    </ligand>
</feature>
<feature type="binding site" evidence="8">
    <location>
        <begin position="11"/>
        <end position="17"/>
    </location>
    <ligand>
        <name>GTP</name>
        <dbReference type="ChEBI" id="CHEBI:37565"/>
    </ligand>
</feature>
<dbReference type="InterPro" id="IPR027417">
    <property type="entry name" value="P-loop_NTPase"/>
</dbReference>
<dbReference type="PROSITE" id="PS01266">
    <property type="entry name" value="ADENYLOSUCCIN_SYN_1"/>
    <property type="match status" value="1"/>
</dbReference>
<feature type="active site" description="Proton acceptor" evidence="8">
    <location>
        <position position="12"/>
    </location>
</feature>
<evidence type="ECO:0000256" key="7">
    <source>
        <dbReference type="ARBA" id="ARBA00023134"/>
    </source>
</evidence>
<keyword evidence="3 8" id="KW-0479">Metal-binding</keyword>
<comment type="pathway">
    <text evidence="8 9">Purine metabolism; AMP biosynthesis via de novo pathway; AMP from IMP: step 1/2.</text>
</comment>
<protein>
    <recommendedName>
        <fullName evidence="8 9">Adenylosuccinate synthetase</fullName>
        <shortName evidence="8">AMPSase</shortName>
        <shortName evidence="8">AdSS</shortName>
        <ecNumber evidence="8 9">6.3.4.4</ecNumber>
    </recommendedName>
    <alternativeName>
        <fullName evidence="8">IMP--aspartate ligase</fullName>
    </alternativeName>
</protein>
<feature type="binding site" description="in other chain" evidence="8">
    <location>
        <begin position="12"/>
        <end position="15"/>
    </location>
    <ligand>
        <name>IMP</name>
        <dbReference type="ChEBI" id="CHEBI:58053"/>
        <note>ligand shared between dimeric partners</note>
    </ligand>
</feature>
<dbReference type="NCBIfam" id="NF002223">
    <property type="entry name" value="PRK01117.1"/>
    <property type="match status" value="1"/>
</dbReference>
<dbReference type="PANTHER" id="PTHR11846:SF0">
    <property type="entry name" value="ADENYLOSUCCINATE SYNTHETASE"/>
    <property type="match status" value="1"/>
</dbReference>
<dbReference type="FunFam" id="3.90.170.10:FF:000001">
    <property type="entry name" value="Adenylosuccinate synthetase"/>
    <property type="match status" value="1"/>
</dbReference>
<evidence type="ECO:0000256" key="9">
    <source>
        <dbReference type="RuleBase" id="RU000520"/>
    </source>
</evidence>
<comment type="function">
    <text evidence="8">Plays an important role in the de novo pathway of purine nucleotide biosynthesis. Catalyzes the first committed step in the biosynthesis of AMP from IMP.</text>
</comment>
<feature type="binding site" evidence="8">
    <location>
        <begin position="39"/>
        <end position="41"/>
    </location>
    <ligand>
        <name>GTP</name>
        <dbReference type="ChEBI" id="CHEBI:37565"/>
    </ligand>
</feature>
<dbReference type="GO" id="GO:0044208">
    <property type="term" value="P:'de novo' AMP biosynthetic process"/>
    <property type="evidence" value="ECO:0007669"/>
    <property type="project" value="UniProtKB-UniRule"/>
</dbReference>
<feature type="binding site" evidence="8">
    <location>
        <position position="302"/>
    </location>
    <ligand>
        <name>GTP</name>
        <dbReference type="ChEBI" id="CHEBI:37565"/>
    </ligand>
</feature>
<feature type="active site" description="Proton donor" evidence="8">
    <location>
        <position position="40"/>
    </location>
</feature>
<dbReference type="EC" id="6.3.4.4" evidence="8 9"/>
<proteinExistence type="inferred from homology"/>
<dbReference type="GO" id="GO:0046040">
    <property type="term" value="P:IMP metabolic process"/>
    <property type="evidence" value="ECO:0007669"/>
    <property type="project" value="TreeGrafter"/>
</dbReference>
<sequence>MKLAVVGLQWGDEGKGKMVDYLARNFDVDVRFQGGANAGHTVRVKGKQVIFHQIPCGVLNKNVVGVIGAGCVFDPAVFFNELNELKKYDAEIEKRIRVSKFCNLVMPYHILIDRIREESKQGIGTTKKGIGVTYEDKYGRVGIRVGDLYNPELFKERLRVNISRKNLILMEIYHAEPLSDSEIYERYLEYAERLKPMVVDDTRYLNDCVDGDKNIIFEGAQGALLDITYGTYPYVTSSHTICGGAALGCGVAPFHVEDVLGVVKAYTTRVGFGPFPTESNEEIGEQLRNTGQEYGATTGRPRRCGPFDASVVKYAARLSGVKEIVLTKFDILSNFDKIKIAVGYTNASEFDPFLADELTPVYEEISGFKEDISDIRDFDKLPPAAKEYIHLIEHYTGLKVRYISVGPDREAVIEK</sequence>
<dbReference type="InterPro" id="IPR042109">
    <property type="entry name" value="Adenylosuccinate_synth_dom1"/>
</dbReference>
<dbReference type="InterPro" id="IPR042110">
    <property type="entry name" value="Adenylosuccinate_synth_dom2"/>
</dbReference>
<keyword evidence="7 8" id="KW-0342">GTP-binding</keyword>
<feature type="binding site" description="in other chain" evidence="8">
    <location>
        <position position="236"/>
    </location>
    <ligand>
        <name>IMP</name>
        <dbReference type="ChEBI" id="CHEBI:58053"/>
        <note>ligand shared between dimeric partners</note>
    </ligand>
</feature>
<dbReference type="Gene3D" id="1.10.300.10">
    <property type="entry name" value="Adenylosuccinate Synthetase, subunit A, domain 2"/>
    <property type="match status" value="1"/>
</dbReference>
<evidence type="ECO:0000256" key="1">
    <source>
        <dbReference type="ARBA" id="ARBA00011738"/>
    </source>
</evidence>
<feature type="binding site" evidence="8">
    <location>
        <begin position="296"/>
        <end position="302"/>
    </location>
    <ligand>
        <name>substrate</name>
    </ligand>
</feature>
<dbReference type="Proteomes" id="UP000885826">
    <property type="component" value="Unassembled WGS sequence"/>
</dbReference>
<keyword evidence="4 8" id="KW-0547">Nucleotide-binding</keyword>
<feature type="binding site" evidence="8">
    <location>
        <position position="39"/>
    </location>
    <ligand>
        <name>Mg(2+)</name>
        <dbReference type="ChEBI" id="CHEBI:18420"/>
    </ligand>
</feature>
<evidence type="ECO:0000313" key="11">
    <source>
        <dbReference type="Proteomes" id="UP000885826"/>
    </source>
</evidence>
<evidence type="ECO:0000256" key="2">
    <source>
        <dbReference type="ARBA" id="ARBA00022598"/>
    </source>
</evidence>
<evidence type="ECO:0000256" key="3">
    <source>
        <dbReference type="ARBA" id="ARBA00022723"/>
    </source>
</evidence>
<dbReference type="AlphaFoldDB" id="A0A9C9K095"/>
<name>A0A9C9K095_UNCW3</name>
<dbReference type="PANTHER" id="PTHR11846">
    <property type="entry name" value="ADENYLOSUCCINATE SYNTHETASE"/>
    <property type="match status" value="1"/>
</dbReference>
<comment type="cofactor">
    <cofactor evidence="8">
        <name>Mg(2+)</name>
        <dbReference type="ChEBI" id="CHEBI:18420"/>
    </cofactor>
    <text evidence="8">Binds 1 Mg(2+) ion per subunit.</text>
</comment>
<keyword evidence="2 8" id="KW-0436">Ligase</keyword>
<dbReference type="GO" id="GO:0005737">
    <property type="term" value="C:cytoplasm"/>
    <property type="evidence" value="ECO:0007669"/>
    <property type="project" value="UniProtKB-SubCell"/>
</dbReference>
<evidence type="ECO:0000256" key="5">
    <source>
        <dbReference type="ARBA" id="ARBA00022755"/>
    </source>
</evidence>
<accession>A0A9C9K095</accession>
<reference evidence="10" key="1">
    <citation type="journal article" date="2020" name="mSystems">
        <title>Genome- and Community-Level Interaction Insights into Carbon Utilization and Element Cycling Functions of Hydrothermarchaeota in Hydrothermal Sediment.</title>
        <authorList>
            <person name="Zhou Z."/>
            <person name="Liu Y."/>
            <person name="Xu W."/>
            <person name="Pan J."/>
            <person name="Luo Z.H."/>
            <person name="Li M."/>
        </authorList>
    </citation>
    <scope>NUCLEOTIDE SEQUENCE</scope>
    <source>
        <strain evidence="10">HyVt-388</strain>
    </source>
</reference>
<dbReference type="CDD" id="cd03108">
    <property type="entry name" value="AdSS"/>
    <property type="match status" value="1"/>
</dbReference>
<dbReference type="GO" id="GO:0005525">
    <property type="term" value="F:GTP binding"/>
    <property type="evidence" value="ECO:0007669"/>
    <property type="project" value="UniProtKB-UniRule"/>
</dbReference>
<evidence type="ECO:0000256" key="6">
    <source>
        <dbReference type="ARBA" id="ARBA00022842"/>
    </source>
</evidence>
<feature type="binding site" description="in other chain" evidence="8">
    <location>
        <begin position="37"/>
        <end position="40"/>
    </location>
    <ligand>
        <name>IMP</name>
        <dbReference type="ChEBI" id="CHEBI:58053"/>
        <note>ligand shared between dimeric partners</note>
    </ligand>
</feature>
<evidence type="ECO:0000256" key="4">
    <source>
        <dbReference type="ARBA" id="ARBA00022741"/>
    </source>
</evidence>
<dbReference type="SUPFAM" id="SSF52540">
    <property type="entry name" value="P-loop containing nucleoside triphosphate hydrolases"/>
    <property type="match status" value="1"/>
</dbReference>
<comment type="subcellular location">
    <subcellularLocation>
        <location evidence="8">Cytoplasm</location>
    </subcellularLocation>
</comment>
<comment type="catalytic activity">
    <reaction evidence="8 9">
        <text>IMP + L-aspartate + GTP = N(6)-(1,2-dicarboxyethyl)-AMP + GDP + phosphate + 2 H(+)</text>
        <dbReference type="Rhea" id="RHEA:15753"/>
        <dbReference type="ChEBI" id="CHEBI:15378"/>
        <dbReference type="ChEBI" id="CHEBI:29991"/>
        <dbReference type="ChEBI" id="CHEBI:37565"/>
        <dbReference type="ChEBI" id="CHEBI:43474"/>
        <dbReference type="ChEBI" id="CHEBI:57567"/>
        <dbReference type="ChEBI" id="CHEBI:58053"/>
        <dbReference type="ChEBI" id="CHEBI:58189"/>
        <dbReference type="EC" id="6.3.4.4"/>
    </reaction>
</comment>
<dbReference type="Gene3D" id="3.40.440.10">
    <property type="entry name" value="Adenylosuccinate Synthetase, subunit A, domain 1"/>
    <property type="match status" value="1"/>
</dbReference>
<feature type="binding site" evidence="8">
    <location>
        <begin position="404"/>
        <end position="406"/>
    </location>
    <ligand>
        <name>GTP</name>
        <dbReference type="ChEBI" id="CHEBI:37565"/>
    </ligand>
</feature>
<evidence type="ECO:0000313" key="10">
    <source>
        <dbReference type="EMBL" id="HEC78763.1"/>
    </source>
</evidence>
<dbReference type="GO" id="GO:0004019">
    <property type="term" value="F:adenylosuccinate synthase activity"/>
    <property type="evidence" value="ECO:0007669"/>
    <property type="project" value="UniProtKB-UniRule"/>
</dbReference>